<protein>
    <submittedName>
        <fullName evidence="2">ATPase</fullName>
    </submittedName>
</protein>
<evidence type="ECO:0000313" key="2">
    <source>
        <dbReference type="EMBL" id="MDH0569531.1"/>
    </source>
</evidence>
<comment type="caution">
    <text evidence="2">The sequence shown here is derived from an EMBL/GenBank/DDBJ whole genome shotgun (WGS) entry which is preliminary data.</text>
</comment>
<evidence type="ECO:0000313" key="3">
    <source>
        <dbReference type="Proteomes" id="UP001159292"/>
    </source>
</evidence>
<dbReference type="Proteomes" id="UP001159292">
    <property type="component" value="Unassembled WGS sequence"/>
</dbReference>
<proteinExistence type="predicted"/>
<accession>A0AB35L7X3</accession>
<evidence type="ECO:0000256" key="1">
    <source>
        <dbReference type="SAM" id="MobiDB-lite"/>
    </source>
</evidence>
<sequence length="248" mass="27814">MIDEDAEEVDGKLPGETDGDAFLRRARRKLHDYIDVFDPTTEEATEGASSGGTAGVSDVTEGSRSTGVGRGERVSRNHRTSSFERLVECYRHAKLELSDEEFKAMKLRIVGEGEIPLSWYFKSIAYAKVGLSNRVIHGGASLVKRYGTGNDHDLGFKLRFFDWVDNKPVFLYVSKEQMSEYRFRRYIDGILRQKDADYFRVFALGELALAPSGKSIDLKVNDLRQLVVIPGFKQPPKGDAVTSPVEQP</sequence>
<gene>
    <name evidence="2" type="ORF">N7671_20560</name>
</gene>
<organism evidence="2 3">
    <name type="scientific">Ectopseudomonas oleovorans</name>
    <name type="common">Pseudomonas oleovorans</name>
    <dbReference type="NCBI Taxonomy" id="301"/>
    <lineage>
        <taxon>Bacteria</taxon>
        <taxon>Pseudomonadati</taxon>
        <taxon>Pseudomonadota</taxon>
        <taxon>Gammaproteobacteria</taxon>
        <taxon>Pseudomonadales</taxon>
        <taxon>Pseudomonadaceae</taxon>
        <taxon>Ectopseudomonas</taxon>
    </lineage>
</organism>
<dbReference type="EMBL" id="JAOEET010000093">
    <property type="protein sequence ID" value="MDH0569531.1"/>
    <property type="molecule type" value="Genomic_DNA"/>
</dbReference>
<name>A0AB35L7X3_ECTOL</name>
<dbReference type="RefSeq" id="WP_257598753.1">
    <property type="nucleotide sequence ID" value="NZ_JANKBU010000125.1"/>
</dbReference>
<reference evidence="2" key="1">
    <citation type="submission" date="2022-09" db="EMBL/GenBank/DDBJ databases">
        <title>Intensive care unit water sources are persistently colonized with multi-drug resistant bacteria and are the site of extensive horizontal gene transfer of antibiotic resistance genes.</title>
        <authorList>
            <person name="Diorio-Toth L."/>
        </authorList>
    </citation>
    <scope>NUCLEOTIDE SEQUENCE</scope>
    <source>
        <strain evidence="2">GD04000</strain>
    </source>
</reference>
<dbReference type="GeneID" id="300418930"/>
<feature type="region of interest" description="Disordered" evidence="1">
    <location>
        <begin position="40"/>
        <end position="75"/>
    </location>
</feature>
<dbReference type="AlphaFoldDB" id="A0AB35L7X3"/>